<feature type="compositionally biased region" description="Basic residues" evidence="1">
    <location>
        <begin position="1"/>
        <end position="15"/>
    </location>
</feature>
<reference evidence="2" key="2">
    <citation type="journal article" date="2015" name="Data Brief">
        <title>Shoot transcriptome of the giant reed, Arundo donax.</title>
        <authorList>
            <person name="Barrero R.A."/>
            <person name="Guerrero F.D."/>
            <person name="Moolhuijzen P."/>
            <person name="Goolsby J.A."/>
            <person name="Tidwell J."/>
            <person name="Bellgard S.E."/>
            <person name="Bellgard M.I."/>
        </authorList>
    </citation>
    <scope>NUCLEOTIDE SEQUENCE</scope>
    <source>
        <tissue evidence="2">Shoot tissue taken approximately 20 cm above the soil surface</tissue>
    </source>
</reference>
<sequence length="94" mass="11029">MRCFCRRRRRPRTRPPWHTSAGNAPEPLPKLRQCARWATAARLLLNPALSERKRGSWNADFCFAVGLTINFPNSLQIRADFESPLGFFYLHEQW</sequence>
<dbReference type="EMBL" id="GBRH01219618">
    <property type="protein sequence ID" value="JAD78277.1"/>
    <property type="molecule type" value="Transcribed_RNA"/>
</dbReference>
<name>A0A0A9D3E5_ARUDO</name>
<dbReference type="AlphaFoldDB" id="A0A0A9D3E5"/>
<accession>A0A0A9D3E5</accession>
<organism evidence="2">
    <name type="scientific">Arundo donax</name>
    <name type="common">Giant reed</name>
    <name type="synonym">Donax arundinaceus</name>
    <dbReference type="NCBI Taxonomy" id="35708"/>
    <lineage>
        <taxon>Eukaryota</taxon>
        <taxon>Viridiplantae</taxon>
        <taxon>Streptophyta</taxon>
        <taxon>Embryophyta</taxon>
        <taxon>Tracheophyta</taxon>
        <taxon>Spermatophyta</taxon>
        <taxon>Magnoliopsida</taxon>
        <taxon>Liliopsida</taxon>
        <taxon>Poales</taxon>
        <taxon>Poaceae</taxon>
        <taxon>PACMAD clade</taxon>
        <taxon>Arundinoideae</taxon>
        <taxon>Arundineae</taxon>
        <taxon>Arundo</taxon>
    </lineage>
</organism>
<proteinExistence type="predicted"/>
<evidence type="ECO:0000256" key="1">
    <source>
        <dbReference type="SAM" id="MobiDB-lite"/>
    </source>
</evidence>
<evidence type="ECO:0000313" key="2">
    <source>
        <dbReference type="EMBL" id="JAD78277.1"/>
    </source>
</evidence>
<feature type="region of interest" description="Disordered" evidence="1">
    <location>
        <begin position="1"/>
        <end position="28"/>
    </location>
</feature>
<protein>
    <submittedName>
        <fullName evidence="2">Uncharacterized protein</fullName>
    </submittedName>
</protein>
<reference evidence="2" key="1">
    <citation type="submission" date="2014-09" db="EMBL/GenBank/DDBJ databases">
        <authorList>
            <person name="Magalhaes I.L.F."/>
            <person name="Oliveira U."/>
            <person name="Santos F.R."/>
            <person name="Vidigal T.H.D.A."/>
            <person name="Brescovit A.D."/>
            <person name="Santos A.J."/>
        </authorList>
    </citation>
    <scope>NUCLEOTIDE SEQUENCE</scope>
    <source>
        <tissue evidence="2">Shoot tissue taken approximately 20 cm above the soil surface</tissue>
    </source>
</reference>